<dbReference type="Proteomes" id="UP001084197">
    <property type="component" value="Unassembled WGS sequence"/>
</dbReference>
<name>A0A9J6R9Y3_9BACI</name>
<comment type="caution">
    <text evidence="1">The sequence shown here is derived from an EMBL/GenBank/DDBJ whole genome shotgun (WGS) entry which is preliminary data.</text>
</comment>
<dbReference type="AlphaFoldDB" id="A0A9J6R9Y3"/>
<protein>
    <recommendedName>
        <fullName evidence="3">Sulfurtransferase</fullName>
    </recommendedName>
</protein>
<gene>
    <name evidence="1" type="ORF">OWO01_02470</name>
</gene>
<keyword evidence="2" id="KW-1185">Reference proteome</keyword>
<evidence type="ECO:0008006" key="3">
    <source>
        <dbReference type="Google" id="ProtNLM"/>
    </source>
</evidence>
<organism evidence="1 2">
    <name type="scientific">Natronobacillus azotifigens</name>
    <dbReference type="NCBI Taxonomy" id="472978"/>
    <lineage>
        <taxon>Bacteria</taxon>
        <taxon>Bacillati</taxon>
        <taxon>Bacillota</taxon>
        <taxon>Bacilli</taxon>
        <taxon>Bacillales</taxon>
        <taxon>Bacillaceae</taxon>
        <taxon>Natronobacillus</taxon>
    </lineage>
</organism>
<sequence>MLYIAIIFTVLIVYFLYMRYVPVRGIPCVDQMKLDQEEVKLDVRDYAISAKEDIANTIPIPVAYLKRHHHQIPNRKIYVIASDTIEKNMGIRFLKQRKYKIAGYTIVNSTCRCKKWFEKFV</sequence>
<proteinExistence type="predicted"/>
<evidence type="ECO:0000313" key="2">
    <source>
        <dbReference type="Proteomes" id="UP001084197"/>
    </source>
</evidence>
<evidence type="ECO:0000313" key="1">
    <source>
        <dbReference type="EMBL" id="MCZ0702073.1"/>
    </source>
</evidence>
<accession>A0A9J6R9Y3</accession>
<dbReference type="EMBL" id="JAPRAT010000003">
    <property type="protein sequence ID" value="MCZ0702073.1"/>
    <property type="molecule type" value="Genomic_DNA"/>
</dbReference>
<reference evidence="1" key="1">
    <citation type="submission" date="2022-11" db="EMBL/GenBank/DDBJ databases">
        <title>WGS of Natronobacillus azotifigens 24KS-1, an anaerobic diazotrophic haloalkaliphile from soda-rich habitats.</title>
        <authorList>
            <person name="Sorokin D.Y."/>
            <person name="Merkel A.Y."/>
        </authorList>
    </citation>
    <scope>NUCLEOTIDE SEQUENCE</scope>
    <source>
        <strain evidence="1">24KS-1</strain>
    </source>
</reference>
<dbReference type="RefSeq" id="WP_268778842.1">
    <property type="nucleotide sequence ID" value="NZ_JAPRAT010000003.1"/>
</dbReference>